<evidence type="ECO:0000256" key="3">
    <source>
        <dbReference type="ARBA" id="ARBA00010609"/>
    </source>
</evidence>
<name>A0A1S9S1Q6_PENBI</name>
<dbReference type="EC" id="1.10.3.2" evidence="4"/>
<dbReference type="GO" id="GO:0046274">
    <property type="term" value="P:lignin catabolic process"/>
    <property type="evidence" value="ECO:0007669"/>
    <property type="project" value="UniProtKB-KW"/>
</dbReference>
<comment type="similarity">
    <text evidence="3">Belongs to the multicopper oxidase family.</text>
</comment>
<gene>
    <name evidence="17" type="ORF">PEBR_09228</name>
</gene>
<dbReference type="Gene3D" id="2.60.40.420">
    <property type="entry name" value="Cupredoxins - blue copper proteins"/>
    <property type="match status" value="3"/>
</dbReference>
<dbReference type="Pfam" id="PF07731">
    <property type="entry name" value="Cu-oxidase_2"/>
    <property type="match status" value="1"/>
</dbReference>
<dbReference type="InterPro" id="IPR001117">
    <property type="entry name" value="Cu-oxidase_2nd"/>
</dbReference>
<keyword evidence="11" id="KW-0325">Glycoprotein</keyword>
<keyword evidence="7" id="KW-0677">Repeat</keyword>
<dbReference type="AlphaFoldDB" id="A0A1S9S1Q6"/>
<evidence type="ECO:0000313" key="18">
    <source>
        <dbReference type="Proteomes" id="UP000190744"/>
    </source>
</evidence>
<feature type="signal peptide" evidence="13">
    <location>
        <begin position="1"/>
        <end position="17"/>
    </location>
</feature>
<dbReference type="PANTHER" id="PTHR11709">
    <property type="entry name" value="MULTI-COPPER OXIDASE"/>
    <property type="match status" value="1"/>
</dbReference>
<dbReference type="GO" id="GO:0052716">
    <property type="term" value="F:hydroquinone:oxygen oxidoreductase activity"/>
    <property type="evidence" value="ECO:0007669"/>
    <property type="project" value="UniProtKB-EC"/>
</dbReference>
<evidence type="ECO:0000256" key="6">
    <source>
        <dbReference type="ARBA" id="ARBA00022729"/>
    </source>
</evidence>
<keyword evidence="5" id="KW-0479">Metal-binding</keyword>
<comment type="caution">
    <text evidence="17">The sequence shown here is derived from an EMBL/GenBank/DDBJ whole genome shotgun (WGS) entry which is preliminary data.</text>
</comment>
<keyword evidence="9" id="KW-0186">Copper</keyword>
<proteinExistence type="inferred from homology"/>
<dbReference type="PANTHER" id="PTHR11709:SF502">
    <property type="entry name" value="MULTICOPPER OXIDASE"/>
    <property type="match status" value="1"/>
</dbReference>
<evidence type="ECO:0000313" key="17">
    <source>
        <dbReference type="EMBL" id="OOQ91713.1"/>
    </source>
</evidence>
<organism evidence="17 18">
    <name type="scientific">Penicillium brasilianum</name>
    <dbReference type="NCBI Taxonomy" id="104259"/>
    <lineage>
        <taxon>Eukaryota</taxon>
        <taxon>Fungi</taxon>
        <taxon>Dikarya</taxon>
        <taxon>Ascomycota</taxon>
        <taxon>Pezizomycotina</taxon>
        <taxon>Eurotiomycetes</taxon>
        <taxon>Eurotiomycetidae</taxon>
        <taxon>Eurotiales</taxon>
        <taxon>Aspergillaceae</taxon>
        <taxon>Penicillium</taxon>
    </lineage>
</organism>
<sequence>MKFCYNILCVFMLRAAAFTIPGLEARNSRNSKKCTGNSAHTRTMWCDYSINTDYTTTVPNTGVTREYWFSIDEITFAPDGVPRPAMAVNGSIPGPTIFADWGDEVVVHVTNHLDESKNGTSIHWHGIRQNYTNANDGVVSITQCPTAPGSSVTYKWRAVQYGTSWWHSHIGLQAWEGVYGGIIINGPASSNYDVDKGVLFLTDWCHRTADELYISAQAKGPPTLDTGLINGTNVYNTTGSRFTMRAKKGESYRLRLVNSAIDTHWKFMIDGHTLTVISMDLVPIKPYRTKYINIGMGQRYDVIVTADQASVARDFWIRAVPQTSCSENDNVDNIKGILHYHNKVGIPETNAAQFVDGCVDESPSNLVPVVSKSVSAADWQSMEDVTVTRNGQNLFRWYLNSTTMEVAWEDPTLLQIHSGATNFSASSGVIEVPNPNEWVYLFINTSIPVAHPIHLHGHDFFILAQGVNPWDGKTLSHRNPPRRDTAMLESAGYLLIAFETDNPGAWLMHCHIGWHTSEGFALQFVERYDEIEDLIDYPSLEQNCAAWTGYESAVGIKQDDSGNCPMEQWMRIPLIPGWEDKVPKPQIYKCGTAERHEIDKLFDSLQADGKLKYADAHTPSRYLVFVVWRWKTDDNGKRTRVGRVVVDPQA</sequence>
<evidence type="ECO:0000256" key="9">
    <source>
        <dbReference type="ARBA" id="ARBA00023008"/>
    </source>
</evidence>
<feature type="domain" description="Plastocyanin-like" evidence="15">
    <location>
        <begin position="406"/>
        <end position="527"/>
    </location>
</feature>
<dbReference type="InterPro" id="IPR011707">
    <property type="entry name" value="Cu-oxidase-like_N"/>
</dbReference>
<protein>
    <recommendedName>
        <fullName evidence="4">laccase</fullName>
        <ecNumber evidence="4">1.10.3.2</ecNumber>
    </recommendedName>
</protein>
<evidence type="ECO:0000256" key="4">
    <source>
        <dbReference type="ARBA" id="ARBA00012297"/>
    </source>
</evidence>
<dbReference type="GO" id="GO:0005507">
    <property type="term" value="F:copper ion binding"/>
    <property type="evidence" value="ECO:0007669"/>
    <property type="project" value="InterPro"/>
</dbReference>
<evidence type="ECO:0000256" key="12">
    <source>
        <dbReference type="ARBA" id="ARBA00023185"/>
    </source>
</evidence>
<dbReference type="InterPro" id="IPR045087">
    <property type="entry name" value="Cu-oxidase_fam"/>
</dbReference>
<dbReference type="SUPFAM" id="SSF49503">
    <property type="entry name" value="Cupredoxins"/>
    <property type="match status" value="3"/>
</dbReference>
<dbReference type="FunFam" id="2.60.40.420:FF:000046">
    <property type="entry name" value="Multicopper oxidase"/>
    <property type="match status" value="1"/>
</dbReference>
<feature type="chain" id="PRO_5012006755" description="laccase" evidence="13">
    <location>
        <begin position="18"/>
        <end position="650"/>
    </location>
</feature>
<comment type="cofactor">
    <cofactor evidence="2">
        <name>Cu cation</name>
        <dbReference type="ChEBI" id="CHEBI:23378"/>
    </cofactor>
</comment>
<dbReference type="CDD" id="cd13880">
    <property type="entry name" value="CuRO_2_MaLCC_like"/>
    <property type="match status" value="1"/>
</dbReference>
<evidence type="ECO:0000256" key="5">
    <source>
        <dbReference type="ARBA" id="ARBA00022723"/>
    </source>
</evidence>
<evidence type="ECO:0000256" key="7">
    <source>
        <dbReference type="ARBA" id="ARBA00022737"/>
    </source>
</evidence>
<feature type="domain" description="Plastocyanin-like" evidence="14">
    <location>
        <begin position="197"/>
        <end position="342"/>
    </location>
</feature>
<keyword evidence="12" id="KW-0439">Lignin degradation</keyword>
<dbReference type="CDD" id="cd13854">
    <property type="entry name" value="CuRO_1_MaLCC_like"/>
    <property type="match status" value="1"/>
</dbReference>
<evidence type="ECO:0000256" key="11">
    <source>
        <dbReference type="ARBA" id="ARBA00023180"/>
    </source>
</evidence>
<reference evidence="18" key="1">
    <citation type="submission" date="2015-09" db="EMBL/GenBank/DDBJ databases">
        <authorList>
            <person name="Fill T.P."/>
            <person name="Baretta J.F."/>
            <person name="de Almeida L.G."/>
            <person name="Rocha M."/>
            <person name="de Souza D.H."/>
            <person name="Malavazi I."/>
            <person name="Cerdeira L.T."/>
            <person name="Hong H."/>
            <person name="Samborskyy M."/>
            <person name="de Vasconcelos A.T."/>
            <person name="Leadlay P."/>
            <person name="Rodrigues-Filho E."/>
        </authorList>
    </citation>
    <scope>NUCLEOTIDE SEQUENCE [LARGE SCALE GENOMIC DNA]</scope>
    <source>
        <strain evidence="18">LaBioMMi 136</strain>
    </source>
</reference>
<dbReference type="CDD" id="cd13901">
    <property type="entry name" value="CuRO_3_MaLCC_like"/>
    <property type="match status" value="1"/>
</dbReference>
<keyword evidence="8" id="KW-0560">Oxidoreductase</keyword>
<dbReference type="InterPro" id="IPR008972">
    <property type="entry name" value="Cupredoxin"/>
</dbReference>
<dbReference type="InterPro" id="IPR011706">
    <property type="entry name" value="Cu-oxidase_C"/>
</dbReference>
<dbReference type="Pfam" id="PF00394">
    <property type="entry name" value="Cu-oxidase"/>
    <property type="match status" value="1"/>
</dbReference>
<evidence type="ECO:0000259" key="16">
    <source>
        <dbReference type="Pfam" id="PF07732"/>
    </source>
</evidence>
<evidence type="ECO:0000259" key="15">
    <source>
        <dbReference type="Pfam" id="PF07731"/>
    </source>
</evidence>
<keyword evidence="6 13" id="KW-0732">Signal</keyword>
<accession>A0A1S9S1Q6</accession>
<keyword evidence="10" id="KW-1015">Disulfide bond</keyword>
<evidence type="ECO:0000256" key="1">
    <source>
        <dbReference type="ARBA" id="ARBA00000349"/>
    </source>
</evidence>
<feature type="domain" description="Plastocyanin-like" evidence="16">
    <location>
        <begin position="73"/>
        <end position="188"/>
    </location>
</feature>
<dbReference type="FunFam" id="2.60.40.420:FF:000038">
    <property type="entry name" value="Extracellular dihydrogeodin oxidase/laccase"/>
    <property type="match status" value="1"/>
</dbReference>
<evidence type="ECO:0000259" key="14">
    <source>
        <dbReference type="Pfam" id="PF00394"/>
    </source>
</evidence>
<dbReference type="EMBL" id="LJBN01000001">
    <property type="protein sequence ID" value="OOQ91713.1"/>
    <property type="molecule type" value="Genomic_DNA"/>
</dbReference>
<evidence type="ECO:0000256" key="8">
    <source>
        <dbReference type="ARBA" id="ARBA00023002"/>
    </source>
</evidence>
<dbReference type="Proteomes" id="UP000190744">
    <property type="component" value="Unassembled WGS sequence"/>
</dbReference>
<evidence type="ECO:0000256" key="2">
    <source>
        <dbReference type="ARBA" id="ARBA00001935"/>
    </source>
</evidence>
<evidence type="ECO:0000256" key="10">
    <source>
        <dbReference type="ARBA" id="ARBA00023157"/>
    </source>
</evidence>
<dbReference type="FunFam" id="2.60.40.420:FF:000021">
    <property type="entry name" value="Extracellular dihydrogeodin oxidase/laccase"/>
    <property type="match status" value="1"/>
</dbReference>
<evidence type="ECO:0000256" key="13">
    <source>
        <dbReference type="SAM" id="SignalP"/>
    </source>
</evidence>
<comment type="catalytic activity">
    <reaction evidence="1">
        <text>4 hydroquinone + O2 = 4 benzosemiquinone + 2 H2O</text>
        <dbReference type="Rhea" id="RHEA:11276"/>
        <dbReference type="ChEBI" id="CHEBI:15377"/>
        <dbReference type="ChEBI" id="CHEBI:15379"/>
        <dbReference type="ChEBI" id="CHEBI:17594"/>
        <dbReference type="ChEBI" id="CHEBI:17977"/>
        <dbReference type="EC" id="1.10.3.2"/>
    </reaction>
</comment>
<dbReference type="Pfam" id="PF07732">
    <property type="entry name" value="Cu-oxidase_3"/>
    <property type="match status" value="1"/>
</dbReference>